<dbReference type="InterPro" id="IPR036461">
    <property type="entry name" value="Urease_betasu_sf"/>
</dbReference>
<dbReference type="GO" id="GO:0035550">
    <property type="term" value="C:urease complex"/>
    <property type="evidence" value="ECO:0007669"/>
    <property type="project" value="InterPro"/>
</dbReference>
<evidence type="ECO:0000256" key="1">
    <source>
        <dbReference type="ARBA" id="ARBA00004897"/>
    </source>
</evidence>
<dbReference type="NCBIfam" id="TIGR00193">
    <property type="entry name" value="urease_gam"/>
    <property type="match status" value="1"/>
</dbReference>
<dbReference type="RefSeq" id="WP_112279122.1">
    <property type="nucleotide sequence ID" value="NZ_MASW01000001.1"/>
</dbReference>
<dbReference type="Pfam" id="PF00699">
    <property type="entry name" value="Urease_beta"/>
    <property type="match status" value="1"/>
</dbReference>
<keyword evidence="6" id="KW-1185">Reference proteome</keyword>
<dbReference type="EC" id="3.5.1.5" evidence="2"/>
<comment type="pathway">
    <text evidence="1">Nitrogen metabolism; urea degradation; CO(2) and NH(3) from urea (urease route): step 1/1.</text>
</comment>
<dbReference type="Pfam" id="PF00547">
    <property type="entry name" value="Urease_gamma"/>
    <property type="match status" value="1"/>
</dbReference>
<proteinExistence type="predicted"/>
<sequence length="194" mass="20583">MHLTPREQERLTLFTAAELARRRLARGALLGAPDAIAYVCDEILEWAWDGVELDEIVRRAGELLTPDRLQPGVAAAVPAIQVEALFPHGSALVHVPQPFGPPGPGAPGSVRAAEGEIELAAGREHRVVTVHNSGHRAVWISSHFPLHQLNPAVRAETDLTGYRLAIPAGTAVRLGPGERRQVTVVAVGGRGGAA</sequence>
<evidence type="ECO:0000313" key="6">
    <source>
        <dbReference type="Proteomes" id="UP000249915"/>
    </source>
</evidence>
<reference evidence="5 6" key="1">
    <citation type="submission" date="2016-07" db="EMBL/GenBank/DDBJ databases">
        <title>Draft genome sequence of Prauserella muralis DSM 45305, isolated from a mould-covered wall in an indoor environment.</title>
        <authorList>
            <person name="Ruckert C."/>
            <person name="Albersmeier A."/>
            <person name="Jiang C.-L."/>
            <person name="Jiang Y."/>
            <person name="Kalinowski J."/>
            <person name="Schneider O."/>
            <person name="Winkler A."/>
            <person name="Zotchev S.B."/>
        </authorList>
    </citation>
    <scope>NUCLEOTIDE SEQUENCE [LARGE SCALE GENOMIC DNA]</scope>
    <source>
        <strain evidence="5 6">DSM 45305</strain>
    </source>
</reference>
<dbReference type="SUPFAM" id="SSF51278">
    <property type="entry name" value="Urease, beta-subunit"/>
    <property type="match status" value="1"/>
</dbReference>
<evidence type="ECO:0000256" key="2">
    <source>
        <dbReference type="ARBA" id="ARBA00012934"/>
    </source>
</evidence>
<protein>
    <recommendedName>
        <fullName evidence="2">urease</fullName>
        <ecNumber evidence="2">3.5.1.5</ecNumber>
    </recommendedName>
</protein>
<dbReference type="GO" id="GO:0009039">
    <property type="term" value="F:urease activity"/>
    <property type="evidence" value="ECO:0007669"/>
    <property type="project" value="UniProtKB-EC"/>
</dbReference>
<dbReference type="PANTHER" id="PTHR33569:SF1">
    <property type="entry name" value="UREASE"/>
    <property type="match status" value="1"/>
</dbReference>
<name>A0A2V4B7H2_9PSEU</name>
<dbReference type="AlphaFoldDB" id="A0A2V4B7H2"/>
<evidence type="ECO:0000256" key="4">
    <source>
        <dbReference type="ARBA" id="ARBA00047778"/>
    </source>
</evidence>
<organism evidence="5 6">
    <name type="scientific">Prauserella muralis</name>
    <dbReference type="NCBI Taxonomy" id="588067"/>
    <lineage>
        <taxon>Bacteria</taxon>
        <taxon>Bacillati</taxon>
        <taxon>Actinomycetota</taxon>
        <taxon>Actinomycetes</taxon>
        <taxon>Pseudonocardiales</taxon>
        <taxon>Pseudonocardiaceae</taxon>
        <taxon>Prauserella</taxon>
    </lineage>
</organism>
<comment type="caution">
    <text evidence="5">The sequence shown here is derived from an EMBL/GenBank/DDBJ whole genome shotgun (WGS) entry which is preliminary data.</text>
</comment>
<gene>
    <name evidence="5" type="ORF">BAY60_01375</name>
</gene>
<accession>A0A2V4B7H2</accession>
<dbReference type="GO" id="GO:0043419">
    <property type="term" value="P:urea catabolic process"/>
    <property type="evidence" value="ECO:0007669"/>
    <property type="project" value="UniProtKB-UniPathway"/>
</dbReference>
<dbReference type="InterPro" id="IPR036463">
    <property type="entry name" value="Urease_gamma_sf"/>
</dbReference>
<dbReference type="UniPathway" id="UPA00258">
    <property type="reaction ID" value="UER00370"/>
</dbReference>
<keyword evidence="3" id="KW-0378">Hydrolase</keyword>
<dbReference type="Gene3D" id="3.30.280.10">
    <property type="entry name" value="Urease, gamma-like subunit"/>
    <property type="match status" value="1"/>
</dbReference>
<dbReference type="Proteomes" id="UP000249915">
    <property type="component" value="Unassembled WGS sequence"/>
</dbReference>
<comment type="catalytic activity">
    <reaction evidence="4">
        <text>urea + 2 H2O + H(+) = hydrogencarbonate + 2 NH4(+)</text>
        <dbReference type="Rhea" id="RHEA:20557"/>
        <dbReference type="ChEBI" id="CHEBI:15377"/>
        <dbReference type="ChEBI" id="CHEBI:15378"/>
        <dbReference type="ChEBI" id="CHEBI:16199"/>
        <dbReference type="ChEBI" id="CHEBI:17544"/>
        <dbReference type="ChEBI" id="CHEBI:28938"/>
        <dbReference type="EC" id="3.5.1.5"/>
    </reaction>
</comment>
<dbReference type="InterPro" id="IPR002026">
    <property type="entry name" value="Urease_gamma/gamma-beta_su"/>
</dbReference>
<dbReference type="SUPFAM" id="SSF54111">
    <property type="entry name" value="Urease, gamma-subunit"/>
    <property type="match status" value="1"/>
</dbReference>
<evidence type="ECO:0000256" key="3">
    <source>
        <dbReference type="ARBA" id="ARBA00022801"/>
    </source>
</evidence>
<dbReference type="InterPro" id="IPR050069">
    <property type="entry name" value="Urease_subunit"/>
</dbReference>
<dbReference type="InterPro" id="IPR002019">
    <property type="entry name" value="Urease_beta-like"/>
</dbReference>
<dbReference type="OrthoDB" id="9797217at2"/>
<dbReference type="Gene3D" id="2.10.150.10">
    <property type="entry name" value="Urease, beta subunit"/>
    <property type="match status" value="1"/>
</dbReference>
<dbReference type="EMBL" id="MASW01000001">
    <property type="protein sequence ID" value="PXY31096.1"/>
    <property type="molecule type" value="Genomic_DNA"/>
</dbReference>
<evidence type="ECO:0000313" key="5">
    <source>
        <dbReference type="EMBL" id="PXY31096.1"/>
    </source>
</evidence>
<dbReference type="PANTHER" id="PTHR33569">
    <property type="entry name" value="UREASE"/>
    <property type="match status" value="1"/>
</dbReference>
<dbReference type="GO" id="GO:0016151">
    <property type="term" value="F:nickel cation binding"/>
    <property type="evidence" value="ECO:0007669"/>
    <property type="project" value="InterPro"/>
</dbReference>